<keyword evidence="2" id="KW-1133">Transmembrane helix</keyword>
<dbReference type="Proteomes" id="UP001301769">
    <property type="component" value="Unassembled WGS sequence"/>
</dbReference>
<reference evidence="3" key="2">
    <citation type="submission" date="2023-05" db="EMBL/GenBank/DDBJ databases">
        <authorList>
            <consortium name="Lawrence Berkeley National Laboratory"/>
            <person name="Steindorff A."/>
            <person name="Hensen N."/>
            <person name="Bonometti L."/>
            <person name="Westerberg I."/>
            <person name="Brannstrom I.O."/>
            <person name="Guillou S."/>
            <person name="Cros-Aarteil S."/>
            <person name="Calhoun S."/>
            <person name="Haridas S."/>
            <person name="Kuo A."/>
            <person name="Mondo S."/>
            <person name="Pangilinan J."/>
            <person name="Riley R."/>
            <person name="Labutti K."/>
            <person name="Andreopoulos B."/>
            <person name="Lipzen A."/>
            <person name="Chen C."/>
            <person name="Yanf M."/>
            <person name="Daum C."/>
            <person name="Ng V."/>
            <person name="Clum A."/>
            <person name="Ohm R."/>
            <person name="Martin F."/>
            <person name="Silar P."/>
            <person name="Natvig D."/>
            <person name="Lalanne C."/>
            <person name="Gautier V."/>
            <person name="Ament-Velasquez S.L."/>
            <person name="Kruys A."/>
            <person name="Hutchinson M.I."/>
            <person name="Powell A.J."/>
            <person name="Barry K."/>
            <person name="Miller A.N."/>
            <person name="Grigoriev I.V."/>
            <person name="Debuchy R."/>
            <person name="Gladieux P."/>
            <person name="Thoren M.H."/>
            <person name="Johannesson H."/>
        </authorList>
    </citation>
    <scope>NUCLEOTIDE SEQUENCE</scope>
    <source>
        <strain evidence="3">PSN293</strain>
    </source>
</reference>
<organism evidence="3 4">
    <name type="scientific">Rhypophila decipiens</name>
    <dbReference type="NCBI Taxonomy" id="261697"/>
    <lineage>
        <taxon>Eukaryota</taxon>
        <taxon>Fungi</taxon>
        <taxon>Dikarya</taxon>
        <taxon>Ascomycota</taxon>
        <taxon>Pezizomycotina</taxon>
        <taxon>Sordariomycetes</taxon>
        <taxon>Sordariomycetidae</taxon>
        <taxon>Sordariales</taxon>
        <taxon>Naviculisporaceae</taxon>
        <taxon>Rhypophila</taxon>
    </lineage>
</organism>
<keyword evidence="2" id="KW-0812">Transmembrane</keyword>
<evidence type="ECO:0008006" key="5">
    <source>
        <dbReference type="Google" id="ProtNLM"/>
    </source>
</evidence>
<dbReference type="EMBL" id="MU858073">
    <property type="protein sequence ID" value="KAK4215989.1"/>
    <property type="molecule type" value="Genomic_DNA"/>
</dbReference>
<comment type="caution">
    <text evidence="3">The sequence shown here is derived from an EMBL/GenBank/DDBJ whole genome shotgun (WGS) entry which is preliminary data.</text>
</comment>
<dbReference type="AlphaFoldDB" id="A0AAN6YB10"/>
<proteinExistence type="predicted"/>
<name>A0AAN6YB10_9PEZI</name>
<evidence type="ECO:0000256" key="2">
    <source>
        <dbReference type="SAM" id="Phobius"/>
    </source>
</evidence>
<feature type="compositionally biased region" description="Basic and acidic residues" evidence="1">
    <location>
        <begin position="313"/>
        <end position="324"/>
    </location>
</feature>
<gene>
    <name evidence="3" type="ORF">QBC37DRAFT_280465</name>
</gene>
<feature type="transmembrane region" description="Helical" evidence="2">
    <location>
        <begin position="12"/>
        <end position="33"/>
    </location>
</feature>
<evidence type="ECO:0000313" key="4">
    <source>
        <dbReference type="Proteomes" id="UP001301769"/>
    </source>
</evidence>
<reference evidence="3" key="1">
    <citation type="journal article" date="2023" name="Mol. Phylogenet. Evol.">
        <title>Genome-scale phylogeny and comparative genomics of the fungal order Sordariales.</title>
        <authorList>
            <person name="Hensen N."/>
            <person name="Bonometti L."/>
            <person name="Westerberg I."/>
            <person name="Brannstrom I.O."/>
            <person name="Guillou S."/>
            <person name="Cros-Aarteil S."/>
            <person name="Calhoun S."/>
            <person name="Haridas S."/>
            <person name="Kuo A."/>
            <person name="Mondo S."/>
            <person name="Pangilinan J."/>
            <person name="Riley R."/>
            <person name="LaButti K."/>
            <person name="Andreopoulos B."/>
            <person name="Lipzen A."/>
            <person name="Chen C."/>
            <person name="Yan M."/>
            <person name="Daum C."/>
            <person name="Ng V."/>
            <person name="Clum A."/>
            <person name="Steindorff A."/>
            <person name="Ohm R.A."/>
            <person name="Martin F."/>
            <person name="Silar P."/>
            <person name="Natvig D.O."/>
            <person name="Lalanne C."/>
            <person name="Gautier V."/>
            <person name="Ament-Velasquez S.L."/>
            <person name="Kruys A."/>
            <person name="Hutchinson M.I."/>
            <person name="Powell A.J."/>
            <person name="Barry K."/>
            <person name="Miller A.N."/>
            <person name="Grigoriev I.V."/>
            <person name="Debuchy R."/>
            <person name="Gladieux P."/>
            <person name="Hiltunen Thoren M."/>
            <person name="Johannesson H."/>
        </authorList>
    </citation>
    <scope>NUCLEOTIDE SEQUENCE</scope>
    <source>
        <strain evidence="3">PSN293</strain>
    </source>
</reference>
<keyword evidence="4" id="KW-1185">Reference proteome</keyword>
<feature type="region of interest" description="Disordered" evidence="1">
    <location>
        <begin position="302"/>
        <end position="324"/>
    </location>
</feature>
<keyword evidence="2" id="KW-0472">Membrane</keyword>
<accession>A0AAN6YB10</accession>
<evidence type="ECO:0000256" key="1">
    <source>
        <dbReference type="SAM" id="MobiDB-lite"/>
    </source>
</evidence>
<evidence type="ECO:0000313" key="3">
    <source>
        <dbReference type="EMBL" id="KAK4215989.1"/>
    </source>
</evidence>
<sequence>MPIFGYSAVQASVFWGALGFGGLVAVGVGQFVVRRWRDEAELKPTLPKAQYITQDTEDSLQLNTLESLLGHYSFLIRDISAKIICDRAINDGSSLEILLWGITNPDYNERLKNLKALAITTCPESLKQLHCWKAYTALVRSLELSLDPEQPPLDDPDWDECQLRDITEKLCLMFISQLIGNYKPDLLIKAKFVEKWLAKQNWGPEEKRAENFIQYMRHKSNRITDIVHIVRETTLGQEALINAGLFHRDRDNELVDEGTMMGNASDRFAFILDLSVGRARSVEQSAEEQRLRHRHREAMVLNDGSRPFNSDDIFQREPELGSPS</sequence>
<protein>
    <recommendedName>
        <fullName evidence="5">Cytoskeleton-associated protein</fullName>
    </recommendedName>
</protein>